<dbReference type="Proteomes" id="UP000003860">
    <property type="component" value="Unassembled WGS sequence"/>
</dbReference>
<dbReference type="EMBL" id="ACXX02000011">
    <property type="protein sequence ID" value="EGD46753.1"/>
    <property type="molecule type" value="Genomic_DNA"/>
</dbReference>
<reference evidence="1" key="2">
    <citation type="submission" date="2011-01" db="EMBL/GenBank/DDBJ databases">
        <title>The Non-contiguous Finished genome of Clostridium papyrosolvens.</title>
        <authorList>
            <person name="Lucas S."/>
            <person name="Copeland A."/>
            <person name="Lapidus A."/>
            <person name="Cheng J.-F."/>
            <person name="Goodwin L."/>
            <person name="Pitluck S."/>
            <person name="Misra M."/>
            <person name="Chertkov O."/>
            <person name="Detter J.C."/>
            <person name="Han C."/>
            <person name="Tapia R."/>
            <person name="Land M."/>
            <person name="Hauser L."/>
            <person name="Kyrpides N."/>
            <person name="Ivanova N."/>
            <person name="Pagani I."/>
            <person name="Mouttaki H."/>
            <person name="He Z."/>
            <person name="Zhou J."/>
            <person name="Hemme C.L."/>
            <person name="Woyke T."/>
        </authorList>
    </citation>
    <scope>NUCLEOTIDE SEQUENCE [LARGE SCALE GENOMIC DNA]</scope>
    <source>
        <strain evidence="1">DSM 2782</strain>
    </source>
</reference>
<evidence type="ECO:0000313" key="1">
    <source>
        <dbReference type="EMBL" id="EGD46753.1"/>
    </source>
</evidence>
<organism evidence="1 2">
    <name type="scientific">Ruminiclostridium papyrosolvens DSM 2782</name>
    <dbReference type="NCBI Taxonomy" id="588581"/>
    <lineage>
        <taxon>Bacteria</taxon>
        <taxon>Bacillati</taxon>
        <taxon>Bacillota</taxon>
        <taxon>Clostridia</taxon>
        <taxon>Eubacteriales</taxon>
        <taxon>Oscillospiraceae</taxon>
        <taxon>Ruminiclostridium</taxon>
    </lineage>
</organism>
<sequence length="308" mass="36608">MKTMSNKRPDKIDINYLKALLDMLIPSKRKIILLEGSTDIDFLKILTDKSEKDILFIDANGKPNIEQLFIDITELQNNQYILGVVDKDFGDIFEKKYEWDNILQTDFTSIEYYYIYYSGFYSFAREILSKEGINKFLGFQPSLDLDRFKSFLHTSLKALTKLRVLCFKNGYHIPINNIFSTYKDKQRKFVDSNNRYKKFKNIFDPKLFILDVNLLLTNIRTSKEYTEKCSCLDFEKVKEEYNLFEIDESLILTNGHDLISYITCLYNKYSNSNTKGDRDIEEIMRCSITEEMFDEYECTKQIRQWILN</sequence>
<name>F1TFM1_9FIRM</name>
<accession>F1TFM1</accession>
<protein>
    <recommendedName>
        <fullName evidence="3">DUF4435 domain-containing protein</fullName>
    </recommendedName>
</protein>
<dbReference type="STRING" id="588581.Cpap_1292"/>
<keyword evidence="2" id="KW-1185">Reference proteome</keyword>
<reference evidence="1" key="1">
    <citation type="submission" date="2009-07" db="EMBL/GenBank/DDBJ databases">
        <authorList>
            <consortium name="US DOE Joint Genome Institute (JGI-PGF)"/>
            <person name="Lucas S."/>
            <person name="Copeland A."/>
            <person name="Lapidus A."/>
            <person name="Glavina del Rio T."/>
            <person name="Tice H."/>
            <person name="Bruce D."/>
            <person name="Goodwin L."/>
            <person name="Pitluck S."/>
            <person name="Larimer F."/>
            <person name="Land M.L."/>
            <person name="Mouttaki H."/>
            <person name="He Z."/>
            <person name="Zhou J."/>
            <person name="Hemme C.L."/>
        </authorList>
    </citation>
    <scope>NUCLEOTIDE SEQUENCE [LARGE SCALE GENOMIC DNA]</scope>
    <source>
        <strain evidence="1">DSM 2782</strain>
    </source>
</reference>
<proteinExistence type="predicted"/>
<evidence type="ECO:0008006" key="3">
    <source>
        <dbReference type="Google" id="ProtNLM"/>
    </source>
</evidence>
<evidence type="ECO:0000313" key="2">
    <source>
        <dbReference type="Proteomes" id="UP000003860"/>
    </source>
</evidence>
<gene>
    <name evidence="1" type="ORF">Cpap_1292</name>
</gene>
<dbReference type="AlphaFoldDB" id="F1TFM1"/>
<comment type="caution">
    <text evidence="1">The sequence shown here is derived from an EMBL/GenBank/DDBJ whole genome shotgun (WGS) entry which is preliminary data.</text>
</comment>